<dbReference type="Gene3D" id="3.40.50.10490">
    <property type="entry name" value="Glucose-6-phosphate isomerase like protein, domain 1"/>
    <property type="match status" value="1"/>
</dbReference>
<keyword evidence="3" id="KW-0804">Transcription</keyword>
<dbReference type="EMBL" id="JBHTOP010000002">
    <property type="protein sequence ID" value="MFD1670667.1"/>
    <property type="molecule type" value="Genomic_DNA"/>
</dbReference>
<name>A0ABW4J3A0_9LACO</name>
<dbReference type="InterPro" id="IPR000281">
    <property type="entry name" value="HTH_RpiR"/>
</dbReference>
<dbReference type="SUPFAM" id="SSF53697">
    <property type="entry name" value="SIS domain"/>
    <property type="match status" value="1"/>
</dbReference>
<feature type="domain" description="HTH rpiR-type" evidence="4">
    <location>
        <begin position="5"/>
        <end position="81"/>
    </location>
</feature>
<dbReference type="Pfam" id="PF01380">
    <property type="entry name" value="SIS"/>
    <property type="match status" value="1"/>
</dbReference>
<evidence type="ECO:0000313" key="6">
    <source>
        <dbReference type="EMBL" id="MFD1670667.1"/>
    </source>
</evidence>
<dbReference type="PROSITE" id="PS51464">
    <property type="entry name" value="SIS"/>
    <property type="match status" value="1"/>
</dbReference>
<organism evidence="6 7">
    <name type="scientific">Agrilactobacillus yilanensis</name>
    <dbReference type="NCBI Taxonomy" id="2485997"/>
    <lineage>
        <taxon>Bacteria</taxon>
        <taxon>Bacillati</taxon>
        <taxon>Bacillota</taxon>
        <taxon>Bacilli</taxon>
        <taxon>Lactobacillales</taxon>
        <taxon>Lactobacillaceae</taxon>
        <taxon>Agrilactobacillus</taxon>
    </lineage>
</organism>
<protein>
    <submittedName>
        <fullName evidence="6">MurR/RpiR family transcriptional regulator</fullName>
    </submittedName>
</protein>
<reference evidence="7" key="1">
    <citation type="journal article" date="2019" name="Int. J. Syst. Evol. Microbiol.">
        <title>The Global Catalogue of Microorganisms (GCM) 10K type strain sequencing project: providing services to taxonomists for standard genome sequencing and annotation.</title>
        <authorList>
            <consortium name="The Broad Institute Genomics Platform"/>
            <consortium name="The Broad Institute Genome Sequencing Center for Infectious Disease"/>
            <person name="Wu L."/>
            <person name="Ma J."/>
        </authorList>
    </citation>
    <scope>NUCLEOTIDE SEQUENCE [LARGE SCALE GENOMIC DNA]</scope>
    <source>
        <strain evidence="7">CCM 8896</strain>
    </source>
</reference>
<proteinExistence type="predicted"/>
<dbReference type="PROSITE" id="PS51071">
    <property type="entry name" value="HTH_RPIR"/>
    <property type="match status" value="1"/>
</dbReference>
<dbReference type="InterPro" id="IPR047640">
    <property type="entry name" value="RpiR-like"/>
</dbReference>
<dbReference type="Proteomes" id="UP001597267">
    <property type="component" value="Unassembled WGS sequence"/>
</dbReference>
<sequence>MNDEQNIVDLLYSKAHSMTGSDQKIAAVILKDPAKIVNFTISELSRAAGVSDASVSRFCKNLNLSGFHQLKIQLATVAADKYSYYQNLKPDDLQQSLQNITANKVAELENTLTKVPTATIKQILQALKKAQVVQIAAAGDTYPVAADAVYKFNQLGIFAIAAESWETAIAQTMNLPKQAVLLVISNSGETKSLLQQIKIAQQRGILVIAITNRGDAPISLQADLQFTIAVRQQVLQSEYFFSRVAAMTAIEALFLLLITEDKTYLDHIKAHEDLVAETKI</sequence>
<dbReference type="PANTHER" id="PTHR30514">
    <property type="entry name" value="GLUCOKINASE"/>
    <property type="match status" value="1"/>
</dbReference>
<evidence type="ECO:0000259" key="4">
    <source>
        <dbReference type="PROSITE" id="PS51071"/>
    </source>
</evidence>
<keyword evidence="7" id="KW-1185">Reference proteome</keyword>
<dbReference type="InterPro" id="IPR036388">
    <property type="entry name" value="WH-like_DNA-bd_sf"/>
</dbReference>
<feature type="domain" description="SIS" evidence="5">
    <location>
        <begin position="123"/>
        <end position="263"/>
    </location>
</feature>
<evidence type="ECO:0000313" key="7">
    <source>
        <dbReference type="Proteomes" id="UP001597267"/>
    </source>
</evidence>
<evidence type="ECO:0000256" key="3">
    <source>
        <dbReference type="ARBA" id="ARBA00023163"/>
    </source>
</evidence>
<evidence type="ECO:0000259" key="5">
    <source>
        <dbReference type="PROSITE" id="PS51464"/>
    </source>
</evidence>
<dbReference type="SUPFAM" id="SSF46689">
    <property type="entry name" value="Homeodomain-like"/>
    <property type="match status" value="1"/>
</dbReference>
<comment type="caution">
    <text evidence="6">The sequence shown here is derived from an EMBL/GenBank/DDBJ whole genome shotgun (WGS) entry which is preliminary data.</text>
</comment>
<dbReference type="CDD" id="cd05013">
    <property type="entry name" value="SIS_RpiR"/>
    <property type="match status" value="1"/>
</dbReference>
<dbReference type="Gene3D" id="1.10.10.10">
    <property type="entry name" value="Winged helix-like DNA-binding domain superfamily/Winged helix DNA-binding domain"/>
    <property type="match status" value="1"/>
</dbReference>
<dbReference type="InterPro" id="IPR001347">
    <property type="entry name" value="SIS_dom"/>
</dbReference>
<accession>A0ABW4J3A0</accession>
<gene>
    <name evidence="6" type="ORF">ACFQ5M_01010</name>
</gene>
<dbReference type="InterPro" id="IPR009057">
    <property type="entry name" value="Homeodomain-like_sf"/>
</dbReference>
<dbReference type="InterPro" id="IPR046348">
    <property type="entry name" value="SIS_dom_sf"/>
</dbReference>
<dbReference type="RefSeq" id="WP_125712434.1">
    <property type="nucleotide sequence ID" value="NZ_JBHTOP010000002.1"/>
</dbReference>
<keyword evidence="2" id="KW-0238">DNA-binding</keyword>
<keyword evidence="1" id="KW-0805">Transcription regulation</keyword>
<dbReference type="InterPro" id="IPR035472">
    <property type="entry name" value="RpiR-like_SIS"/>
</dbReference>
<evidence type="ECO:0000256" key="2">
    <source>
        <dbReference type="ARBA" id="ARBA00023125"/>
    </source>
</evidence>
<dbReference type="Pfam" id="PF01418">
    <property type="entry name" value="HTH_6"/>
    <property type="match status" value="1"/>
</dbReference>
<evidence type="ECO:0000256" key="1">
    <source>
        <dbReference type="ARBA" id="ARBA00023015"/>
    </source>
</evidence>
<dbReference type="PANTHER" id="PTHR30514:SF1">
    <property type="entry name" value="HTH-TYPE TRANSCRIPTIONAL REGULATOR HEXR-RELATED"/>
    <property type="match status" value="1"/>
</dbReference>